<dbReference type="NCBIfam" id="TIGR01777">
    <property type="entry name" value="yfcH"/>
    <property type="match status" value="1"/>
</dbReference>
<evidence type="ECO:0000259" key="2">
    <source>
        <dbReference type="Pfam" id="PF01370"/>
    </source>
</evidence>
<evidence type="ECO:0000313" key="4">
    <source>
        <dbReference type="EMBL" id="MDP8148183.1"/>
    </source>
</evidence>
<gene>
    <name evidence="4" type="ORF">QJU57_03690</name>
</gene>
<dbReference type="PANTHER" id="PTHR11092">
    <property type="entry name" value="SUGAR NUCLEOTIDE EPIMERASE RELATED"/>
    <property type="match status" value="1"/>
</dbReference>
<feature type="domain" description="DUF1731" evidence="3">
    <location>
        <begin position="249"/>
        <end position="294"/>
    </location>
</feature>
<dbReference type="InterPro" id="IPR010099">
    <property type="entry name" value="SDR39U1"/>
</dbReference>
<dbReference type="RefSeq" id="WP_306351339.1">
    <property type="nucleotide sequence ID" value="NZ_JASAWV010000005.1"/>
</dbReference>
<reference evidence="4 5" key="1">
    <citation type="journal article" date="2023" name="Front. Microbiol.">
        <title>Phylogeography and host specificity of Pasteurellaceae pathogenic to sea-farmed fish in the north-east Atlantic.</title>
        <authorList>
            <person name="Gulla S."/>
            <person name="Colquhoun D.J."/>
            <person name="Olsen A.B."/>
            <person name="Spilsberg B."/>
            <person name="Lagesen K."/>
            <person name="Aakesson C.P."/>
            <person name="Strom S."/>
            <person name="Manji F."/>
            <person name="Birkbeck T.H."/>
            <person name="Nilsen H.K."/>
        </authorList>
    </citation>
    <scope>NUCLEOTIDE SEQUENCE [LARGE SCALE GENOMIC DNA]</scope>
    <source>
        <strain evidence="4 5">NVIB3131</strain>
    </source>
</reference>
<evidence type="ECO:0000313" key="5">
    <source>
        <dbReference type="Proteomes" id="UP001226020"/>
    </source>
</evidence>
<keyword evidence="5" id="KW-1185">Reference proteome</keyword>
<evidence type="ECO:0000256" key="1">
    <source>
        <dbReference type="ARBA" id="ARBA00009353"/>
    </source>
</evidence>
<evidence type="ECO:0000259" key="3">
    <source>
        <dbReference type="Pfam" id="PF08338"/>
    </source>
</evidence>
<feature type="domain" description="NAD-dependent epimerase/dehydratase" evidence="2">
    <location>
        <begin position="3"/>
        <end position="216"/>
    </location>
</feature>
<comment type="caution">
    <text evidence="4">The sequence shown here is derived from an EMBL/GenBank/DDBJ whole genome shotgun (WGS) entry which is preliminary data.</text>
</comment>
<protein>
    <submittedName>
        <fullName evidence="4">TIGR01777 family oxidoreductase</fullName>
    </submittedName>
</protein>
<dbReference type="PANTHER" id="PTHR11092:SF0">
    <property type="entry name" value="EPIMERASE FAMILY PROTEIN SDR39U1"/>
    <property type="match status" value="1"/>
</dbReference>
<name>A0AAW8CFZ6_9PAST</name>
<dbReference type="Pfam" id="PF01370">
    <property type="entry name" value="Epimerase"/>
    <property type="match status" value="1"/>
</dbReference>
<dbReference type="Gene3D" id="3.40.50.720">
    <property type="entry name" value="NAD(P)-binding Rossmann-like Domain"/>
    <property type="match status" value="1"/>
</dbReference>
<dbReference type="SUPFAM" id="SSF51735">
    <property type="entry name" value="NAD(P)-binding Rossmann-fold domains"/>
    <property type="match status" value="1"/>
</dbReference>
<dbReference type="Pfam" id="PF08338">
    <property type="entry name" value="DUF1731"/>
    <property type="match status" value="1"/>
</dbReference>
<dbReference type="AlphaFoldDB" id="A0AAW8CFZ6"/>
<proteinExistence type="inferred from homology"/>
<dbReference type="InterPro" id="IPR001509">
    <property type="entry name" value="Epimerase_deHydtase"/>
</dbReference>
<sequence length="298" mass="33450">MNIFMTGGTGFIGTALTKLLLSKGHSITILTRQNLSRHIPVTFCKNLSDIKNFNHFDAIINLAGEPIFDKYWTKKQKEVLLNSRIKMTEQLVALINKSDPPPAIFISGSATGFYGDIVNKLVKKADEDTACGHSFTAQLCQQWEAVTSSVKNTKTRLCLIRTGLVLSPQGGILKRILPIYRLGLGGKIGNGKQHWGWISLEDHIQAILFLLENPQCSGAFNLVAPQIITQAEFNQQLAQQLRRPAFFNIPKLLLKLILGERSQLLLDNQPIYPTRLLNQEFKFTYSCLKSYLNACFEK</sequence>
<accession>A0AAW8CFZ6</accession>
<comment type="similarity">
    <text evidence="1">Belongs to the NAD(P)-dependent epimerase/dehydratase family. SDR39U1 subfamily.</text>
</comment>
<dbReference type="InterPro" id="IPR036291">
    <property type="entry name" value="NAD(P)-bd_dom_sf"/>
</dbReference>
<dbReference type="InterPro" id="IPR013549">
    <property type="entry name" value="DUF1731"/>
</dbReference>
<dbReference type="EMBL" id="JASAXT010000005">
    <property type="protein sequence ID" value="MDP8148183.1"/>
    <property type="molecule type" value="Genomic_DNA"/>
</dbReference>
<organism evidence="4 5">
    <name type="scientific">Phocoenobacter atlanticus subsp. atlanticus</name>
    <dbReference type="NCBI Taxonomy" id="3061285"/>
    <lineage>
        <taxon>Bacteria</taxon>
        <taxon>Pseudomonadati</taxon>
        <taxon>Pseudomonadota</taxon>
        <taxon>Gammaproteobacteria</taxon>
        <taxon>Pasteurellales</taxon>
        <taxon>Pasteurellaceae</taxon>
        <taxon>Phocoenobacter</taxon>
        <taxon>Phocoenobacter atlanticus</taxon>
    </lineage>
</organism>
<dbReference type="Proteomes" id="UP001226020">
    <property type="component" value="Unassembled WGS sequence"/>
</dbReference>